<proteinExistence type="predicted"/>
<evidence type="ECO:0008006" key="5">
    <source>
        <dbReference type="Google" id="ProtNLM"/>
    </source>
</evidence>
<keyword evidence="2" id="KW-0812">Transmembrane</keyword>
<comment type="caution">
    <text evidence="3">The sequence shown here is derived from an EMBL/GenBank/DDBJ whole genome shotgun (WGS) entry which is preliminary data.</text>
</comment>
<sequence>MSRELSDLYRALAEDADGRTLAVPENLRRRADRRARLRITGAALGTALLVGGLAAGAALVFAGERGHLPPTGAVPPPATAPASPTMPAPPAATPPPTATPPPSASRTAPPRATGTPAATPGRTDAAPPRAPGNVPDRAFFVQAAANRTGIEPAFRDTAALPTLCDARYRSDAEIVQRRTRHLAYKLPPTPRGYVPDGSYAHTVTLYRPGRADDFLRELRAAVRDCPAQAGVGGGNASTSRLRLLADDGFGDGSVLFEIRTPARDVDGNPTGGAEVRLVRAIRVGDVVTVLWEQGWEGTSSTRSQVDADSRRAVDAIESWLR</sequence>
<evidence type="ECO:0000256" key="1">
    <source>
        <dbReference type="SAM" id="MobiDB-lite"/>
    </source>
</evidence>
<dbReference type="RefSeq" id="WP_311413019.1">
    <property type="nucleotide sequence ID" value="NZ_JAVRFL010000022.1"/>
</dbReference>
<protein>
    <recommendedName>
        <fullName evidence="5">PknH-like extracellular domain-containing protein</fullName>
    </recommendedName>
</protein>
<gene>
    <name evidence="3" type="ORF">RM555_18985</name>
</gene>
<evidence type="ECO:0000313" key="3">
    <source>
        <dbReference type="EMBL" id="MDT0531077.1"/>
    </source>
</evidence>
<feature type="region of interest" description="Disordered" evidence="1">
    <location>
        <begin position="70"/>
        <end position="135"/>
    </location>
</feature>
<dbReference type="Proteomes" id="UP001180973">
    <property type="component" value="Unassembled WGS sequence"/>
</dbReference>
<feature type="compositionally biased region" description="Low complexity" evidence="1">
    <location>
        <begin position="104"/>
        <end position="127"/>
    </location>
</feature>
<feature type="transmembrane region" description="Helical" evidence="2">
    <location>
        <begin position="37"/>
        <end position="61"/>
    </location>
</feature>
<feature type="compositionally biased region" description="Pro residues" evidence="1">
    <location>
        <begin position="72"/>
        <end position="103"/>
    </location>
</feature>
<keyword evidence="4" id="KW-1185">Reference proteome</keyword>
<reference evidence="3" key="1">
    <citation type="submission" date="2023-09" db="EMBL/GenBank/DDBJ databases">
        <title>30 novel species of actinomycetes from the DSMZ collection.</title>
        <authorList>
            <person name="Nouioui I."/>
        </authorList>
    </citation>
    <scope>NUCLEOTIDE SEQUENCE</scope>
    <source>
        <strain evidence="3">DSM 115977</strain>
    </source>
</reference>
<evidence type="ECO:0000256" key="2">
    <source>
        <dbReference type="SAM" id="Phobius"/>
    </source>
</evidence>
<organism evidence="3 4">
    <name type="scientific">Micromonospora reichwaldensis</name>
    <dbReference type="NCBI Taxonomy" id="3075516"/>
    <lineage>
        <taxon>Bacteria</taxon>
        <taxon>Bacillati</taxon>
        <taxon>Actinomycetota</taxon>
        <taxon>Actinomycetes</taxon>
        <taxon>Micromonosporales</taxon>
        <taxon>Micromonosporaceae</taxon>
        <taxon>Micromonospora</taxon>
    </lineage>
</organism>
<keyword evidence="2" id="KW-1133">Transmembrane helix</keyword>
<keyword evidence="2" id="KW-0472">Membrane</keyword>
<name>A0ABU2WYX6_9ACTN</name>
<accession>A0ABU2WYX6</accession>
<evidence type="ECO:0000313" key="4">
    <source>
        <dbReference type="Proteomes" id="UP001180973"/>
    </source>
</evidence>
<dbReference type="EMBL" id="JAVRFL010000022">
    <property type="protein sequence ID" value="MDT0531077.1"/>
    <property type="molecule type" value="Genomic_DNA"/>
</dbReference>